<keyword evidence="8" id="KW-1185">Reference proteome</keyword>
<dbReference type="InterPro" id="IPR029063">
    <property type="entry name" value="SAM-dependent_MTases_sf"/>
</dbReference>
<dbReference type="InterPro" id="IPR036736">
    <property type="entry name" value="ACP-like_sf"/>
</dbReference>
<dbReference type="Gene3D" id="3.90.550.10">
    <property type="entry name" value="Spore Coat Polysaccharide Biosynthesis Protein SpsA, Chain A"/>
    <property type="match status" value="1"/>
</dbReference>
<dbReference type="CDD" id="cd05195">
    <property type="entry name" value="enoyl_red"/>
    <property type="match status" value="1"/>
</dbReference>
<evidence type="ECO:0008006" key="9">
    <source>
        <dbReference type="Google" id="ProtNLM"/>
    </source>
</evidence>
<dbReference type="PANTHER" id="PTHR45681">
    <property type="entry name" value="POLYKETIDE SYNTHASE 44-RELATED"/>
    <property type="match status" value="1"/>
</dbReference>
<dbReference type="InterPro" id="IPR009081">
    <property type="entry name" value="PP-bd_ACP"/>
</dbReference>
<comment type="caution">
    <text evidence="7">The sequence shown here is derived from an EMBL/GenBank/DDBJ whole genome shotgun (WGS) entry which is preliminary data.</text>
</comment>
<sequence length="2305" mass="259255">MAQSSRAWVTYVPNDEKIVTKALVLARSLKRVCSAIKTVVFASHSLNEELTEKLLATFDLVIPLPSSYKLPIEEEALIQALTLKNFEKCVYLSPECMILKNCDELFDKFTCFGICNDECVQESTPFHIGVIGYIPSLTNSKSLKHFLLGAKNGKHKECQSETSSKFRVRTWLRNNVKDIQVFDKKYNVSLYLKKGAIECLEPDAAIITFLNKHPLDGHLNGSATTGALESHAQFSYLPDHSIGNTILFPGAGFLEICLCAGHAAAQGYSDTFTKPHRAVGLTNLEIVSPLAISDLKACTIQTVAKLAEKVDEEGGSETSYKIEVYHWHDAREEGEDSITNDGKWILHANASFLPFVSCSFDKKQREINVVEICNTWASKEWNSSEIYENIAKLGLRLGSSFQRINKAWFPDDGNEALFEMKVLQQREREEYMVHPVIGDAMIQAIMMWSNRFSAKSGAKWKKRLQIPVKVGEFTWFPSENIEEDNAFIYCFANEEGNTTALLLNQNGEALARMGAVEFIETSAKFVEGLIHQQTVVMPKLWEEVWRPCPDALQNSISPLVLKELPHIKELEIRSCMEETNNDGDLNEFEHVCKLTLFQFLKALSRLGFQPQAGERFTTAELFTLLSIKNKFKNYVGFFLEKMVQQNYLSEFEQENWIVQPQLETDLRNIVAIETATLIFPEETAQCDYRLVCEIGGSLAEILTGKVDPLSLIFPEDPRKPNAEGIYEMVASQMEPAVRYSNATLATIFPTIKTSSSKNCLRVLEIGSGTGVNTTLFFDCIHSSLEKEELDLEYLYTDISSTFFAYAKENPKLEKYLKHITFKKLDIEIDPISQGFSPEYFDVILAAEVLHVTKNVRKAVENLGKLIKPSGFIQIYETVRDSPILMFVFGLLDGYWQFQDFDLRKKSPVLSELKWKQILEENGFTDVSTVTNYNGVHAGIYAYRQVSASVPVADSKCSRTWMIFGDDFTSQLISKLEKKMNTIGRNMLTVQRPNIQHCQDGEHELRAYIKSNLNSTKMQLEGILYMWGVLREDQHDQSKISFPFLSLCQELVENIDSGILKSAPKLFILTNGLHSSNDPAMFNPSSSTLLGIAKSVPIEYNNLTVNVLDIHDNVDDCVDQVFFNLWAGENKNDFHSFRNGKRFVRRMKSKKISSNNLSLPSACDRFQLALPATRQIADLEFTHLDKWNLGENQVEIHVKAMALNFRDVFTVLKPIPIFEEINTIGMDFSGVVTSVGPKVVDFKVGDNVIGFNSHNNLALPSHILVDQNLILHLPSGMTHCEGATLPAVFMTSIYCLFNLARIQPSETVLIHTASGGVGLSAIQLALQHKAKIIATAGSRRKRTYLKNLGVSHVFNSRTTEFSNEILEVTNGRGVDIVLNSLTGPGFKEASLKALATNGRFVEMSKLSVWSKEEVAELRGDVEYHMIDIKAMSDEFIQDVMKTVKTRLKGGTTEETIKALAFERFDALDIRSALFYLQQAKHIGKVVCVMPEIKRENSRLKTVTQLFNERSTYIVTGGLGGIGFEVVKWMLRNGAKYIAIVSRNSSPKSEIAEQIQKFNEKDDKHIRTFSVDVSMYEKCKKLFEKIKSPDSEFPAIRGIMHAAGLLDDATIENQTWDKFQSTYNSKVNGSWNLHLLTKTLNLEHFVLFSSISSVLGAPGQANYSASNNFEDALAHYRHGQGLPAISINWGHWAEVGIATEADFPGVRPISTSEGLLLLGSVLRSPGTTQVVACNIESFPLLSNMFPNLKQYADDQSLFGEQKNQFNSSITSDEFWKEVDSAEDRLEKIEIFKKHIKIFVRNILKMEANELIGDSTDFQSLGVDSLMMLEMKNSIQNLLGSRLVVTPSHIRDCNNVELLANRFMDLIESKEEEDELPSLEELRQLIHEDCQLPEHIIAPETSAVKESDIQTVLLTGSTGTLGRYILQDILKSPSIRKVYCLVRKIGNSSPAERLKNVLEKRGVENDEKIEALEGDISKDSLGLDEQLYHQLSSEVDAVVHCAVKSDHVAKYWKAPVSRLSNVRNVNVLGTRRVIEFATNVRAKHIFHASSLLVVTATNEMDGTLTEDWQEDTAYDCLTNNSGYVITKFVSEQLVKQAWIRGLPCKVLRFALVSGDGETGELDIFSSHYMLRLLAFLKLECMQDAPMPSLLIPPNDCSKALIGICFNEKANSGVYNVVPARPQLEQVFINVAAEIGIKVELVTLTEFLKRLNTMEGDDNRVISQLKIIYTLDENRTMEILCGFSSIRKWIENSSDDFFVSRKLKKLMPTFQEGLESAEVIMRRDIEFAKKSGAFKAIGLQQGNGSLHRV</sequence>
<accession>A0ABP1RHD4</accession>
<dbReference type="SUPFAM" id="SSF53335">
    <property type="entry name" value="S-adenosyl-L-methionine-dependent methyltransferases"/>
    <property type="match status" value="1"/>
</dbReference>
<evidence type="ECO:0000259" key="6">
    <source>
        <dbReference type="PROSITE" id="PS52019"/>
    </source>
</evidence>
<gene>
    <name evidence="7" type="ORF">ODALV1_LOCUS22198</name>
</gene>
<dbReference type="PROSITE" id="PS52019">
    <property type="entry name" value="PKS_MFAS_DH"/>
    <property type="match status" value="1"/>
</dbReference>
<dbReference type="Pfam" id="PF21089">
    <property type="entry name" value="PKS_DH_N"/>
    <property type="match status" value="1"/>
</dbReference>
<evidence type="ECO:0000256" key="2">
    <source>
        <dbReference type="ARBA" id="ARBA00022553"/>
    </source>
</evidence>
<name>A0ABP1RHD4_9HEXA</name>
<dbReference type="Pfam" id="PF00107">
    <property type="entry name" value="ADH_zinc_N"/>
    <property type="match status" value="1"/>
</dbReference>
<dbReference type="InterPro" id="IPR057326">
    <property type="entry name" value="KR_dom"/>
</dbReference>
<dbReference type="InterPro" id="IPR029044">
    <property type="entry name" value="Nucleotide-diphossugar_trans"/>
</dbReference>
<dbReference type="Pfam" id="PF00550">
    <property type="entry name" value="PP-binding"/>
    <property type="match status" value="1"/>
</dbReference>
<dbReference type="Gene3D" id="3.40.50.150">
    <property type="entry name" value="Vaccinia Virus protein VP39"/>
    <property type="match status" value="1"/>
</dbReference>
<dbReference type="EMBL" id="CAXLJM020000075">
    <property type="protein sequence ID" value="CAL8128355.1"/>
    <property type="molecule type" value="Genomic_DNA"/>
</dbReference>
<evidence type="ECO:0000256" key="3">
    <source>
        <dbReference type="ARBA" id="ARBA00022679"/>
    </source>
</evidence>
<dbReference type="Gene3D" id="3.90.180.10">
    <property type="entry name" value="Medium-chain alcohol dehydrogenases, catalytic domain"/>
    <property type="match status" value="1"/>
</dbReference>
<dbReference type="CDD" id="cd08955">
    <property type="entry name" value="KR_2_FAS_SDR_x"/>
    <property type="match status" value="1"/>
</dbReference>
<dbReference type="InterPro" id="IPR049552">
    <property type="entry name" value="PKS_DH_N"/>
</dbReference>
<dbReference type="SUPFAM" id="SSF51735">
    <property type="entry name" value="NAD(P)-binding Rossmann-fold domains"/>
    <property type="match status" value="4"/>
</dbReference>
<feature type="region of interest" description="N-terminal hotdog fold" evidence="4">
    <location>
        <begin position="207"/>
        <end position="359"/>
    </location>
</feature>
<dbReference type="InterPro" id="IPR013968">
    <property type="entry name" value="PKS_KR"/>
</dbReference>
<dbReference type="PANTHER" id="PTHR45681:SF6">
    <property type="entry name" value="POLYKETIDE SYNTHASE 37"/>
    <property type="match status" value="1"/>
</dbReference>
<dbReference type="Pfam" id="PF08240">
    <property type="entry name" value="ADH_N"/>
    <property type="match status" value="1"/>
</dbReference>
<dbReference type="InterPro" id="IPR050444">
    <property type="entry name" value="Polyketide_Synthase"/>
</dbReference>
<dbReference type="InterPro" id="IPR011032">
    <property type="entry name" value="GroES-like_sf"/>
</dbReference>
<evidence type="ECO:0000259" key="5">
    <source>
        <dbReference type="PROSITE" id="PS50075"/>
    </source>
</evidence>
<feature type="active site" description="Proton acceptor; for dehydratase activity" evidence="4">
    <location>
        <position position="240"/>
    </location>
</feature>
<dbReference type="SMART" id="SM00829">
    <property type="entry name" value="PKS_ER"/>
    <property type="match status" value="1"/>
</dbReference>
<feature type="region of interest" description="C-terminal hotdog fold" evidence="4">
    <location>
        <begin position="377"/>
        <end position="527"/>
    </location>
</feature>
<dbReference type="InterPro" id="IPR036291">
    <property type="entry name" value="NAD(P)-bd_dom_sf"/>
</dbReference>
<dbReference type="InterPro" id="IPR013149">
    <property type="entry name" value="ADH-like_C"/>
</dbReference>
<dbReference type="InterPro" id="IPR013120">
    <property type="entry name" value="FAR_NAD-bd"/>
</dbReference>
<feature type="active site" description="Proton donor; for dehydratase activity" evidence="4">
    <location>
        <position position="439"/>
    </location>
</feature>
<keyword evidence="1" id="KW-0596">Phosphopantetheine</keyword>
<feature type="domain" description="PKS/mFAS DH" evidence="6">
    <location>
        <begin position="207"/>
        <end position="527"/>
    </location>
</feature>
<dbReference type="CDD" id="cd02440">
    <property type="entry name" value="AdoMet_MTases"/>
    <property type="match status" value="1"/>
</dbReference>
<evidence type="ECO:0000313" key="7">
    <source>
        <dbReference type="EMBL" id="CAL8128355.1"/>
    </source>
</evidence>
<dbReference type="InterPro" id="IPR013154">
    <property type="entry name" value="ADH-like_N"/>
</dbReference>
<evidence type="ECO:0000256" key="4">
    <source>
        <dbReference type="PROSITE-ProRule" id="PRU01363"/>
    </source>
</evidence>
<dbReference type="InterPro" id="IPR042104">
    <property type="entry name" value="PKS_dehydratase_sf"/>
</dbReference>
<dbReference type="Gene3D" id="3.10.129.110">
    <property type="entry name" value="Polyketide synthase dehydratase"/>
    <property type="match status" value="1"/>
</dbReference>
<dbReference type="Gene3D" id="1.10.1200.10">
    <property type="entry name" value="ACP-like"/>
    <property type="match status" value="1"/>
</dbReference>
<dbReference type="InterPro" id="IPR013217">
    <property type="entry name" value="Methyltransf_12"/>
</dbReference>
<protein>
    <recommendedName>
        <fullName evidence="9">Carrier domain-containing protein</fullName>
    </recommendedName>
</protein>
<dbReference type="PROSITE" id="PS50075">
    <property type="entry name" value="CARRIER"/>
    <property type="match status" value="1"/>
</dbReference>
<proteinExistence type="predicted"/>
<dbReference type="Pfam" id="PF07993">
    <property type="entry name" value="NAD_binding_4"/>
    <property type="match status" value="1"/>
</dbReference>
<dbReference type="SMART" id="SM00822">
    <property type="entry name" value="PKS_KR"/>
    <property type="match status" value="1"/>
</dbReference>
<dbReference type="SUPFAM" id="SSF50129">
    <property type="entry name" value="GroES-like"/>
    <property type="match status" value="1"/>
</dbReference>
<evidence type="ECO:0000256" key="1">
    <source>
        <dbReference type="ARBA" id="ARBA00022450"/>
    </source>
</evidence>
<evidence type="ECO:0000313" key="8">
    <source>
        <dbReference type="Proteomes" id="UP001642540"/>
    </source>
</evidence>
<dbReference type="InterPro" id="IPR020807">
    <property type="entry name" value="PKS_DH"/>
</dbReference>
<reference evidence="7 8" key="1">
    <citation type="submission" date="2024-08" db="EMBL/GenBank/DDBJ databases">
        <authorList>
            <person name="Cucini C."/>
            <person name="Frati F."/>
        </authorList>
    </citation>
    <scope>NUCLEOTIDE SEQUENCE [LARGE SCALE GENOMIC DNA]</scope>
</reference>
<dbReference type="Gene3D" id="3.40.50.720">
    <property type="entry name" value="NAD(P)-binding Rossmann-like Domain"/>
    <property type="match status" value="4"/>
</dbReference>
<dbReference type="Pfam" id="PF08659">
    <property type="entry name" value="KR"/>
    <property type="match status" value="1"/>
</dbReference>
<dbReference type="InterPro" id="IPR049551">
    <property type="entry name" value="PKS_DH_C"/>
</dbReference>
<dbReference type="InterPro" id="IPR020843">
    <property type="entry name" value="ER"/>
</dbReference>
<dbReference type="InterPro" id="IPR049900">
    <property type="entry name" value="PKS_mFAS_DH"/>
</dbReference>
<keyword evidence="2" id="KW-0597">Phosphoprotein</keyword>
<dbReference type="SUPFAM" id="SSF47336">
    <property type="entry name" value="ACP-like"/>
    <property type="match status" value="1"/>
</dbReference>
<dbReference type="SMART" id="SM00826">
    <property type="entry name" value="PKS_DH"/>
    <property type="match status" value="1"/>
</dbReference>
<organism evidence="7 8">
    <name type="scientific">Orchesella dallaii</name>
    <dbReference type="NCBI Taxonomy" id="48710"/>
    <lineage>
        <taxon>Eukaryota</taxon>
        <taxon>Metazoa</taxon>
        <taxon>Ecdysozoa</taxon>
        <taxon>Arthropoda</taxon>
        <taxon>Hexapoda</taxon>
        <taxon>Collembola</taxon>
        <taxon>Entomobryomorpha</taxon>
        <taxon>Entomobryoidea</taxon>
        <taxon>Orchesellidae</taxon>
        <taxon>Orchesellinae</taxon>
        <taxon>Orchesella</taxon>
    </lineage>
</organism>
<dbReference type="Pfam" id="PF08242">
    <property type="entry name" value="Methyltransf_12"/>
    <property type="match status" value="1"/>
</dbReference>
<feature type="domain" description="Carrier" evidence="5">
    <location>
        <begin position="1787"/>
        <end position="1864"/>
    </location>
</feature>
<dbReference type="Proteomes" id="UP001642540">
    <property type="component" value="Unassembled WGS sequence"/>
</dbReference>
<dbReference type="SUPFAM" id="SSF53448">
    <property type="entry name" value="Nucleotide-diphospho-sugar transferases"/>
    <property type="match status" value="1"/>
</dbReference>
<keyword evidence="3" id="KW-0808">Transferase</keyword>
<dbReference type="Pfam" id="PF14765">
    <property type="entry name" value="PS-DH"/>
    <property type="match status" value="1"/>
</dbReference>